<comment type="caution">
    <text evidence="2">The sequence shown here is derived from an EMBL/GenBank/DDBJ whole genome shotgun (WGS) entry which is preliminary data.</text>
</comment>
<gene>
    <name evidence="2" type="ORF">SINU_05905</name>
</gene>
<dbReference type="EMBL" id="AFVQ02000070">
    <property type="protein sequence ID" value="KLI02854.1"/>
    <property type="molecule type" value="Genomic_DNA"/>
</dbReference>
<evidence type="ECO:0000313" key="2">
    <source>
        <dbReference type="EMBL" id="KLI02854.1"/>
    </source>
</evidence>
<accession>A0A0U1QPW7</accession>
<dbReference type="STRING" id="1069536.SINU_05905"/>
<organism evidence="2 3">
    <name type="scientific">Sporolactobacillus inulinus CASD</name>
    <dbReference type="NCBI Taxonomy" id="1069536"/>
    <lineage>
        <taxon>Bacteria</taxon>
        <taxon>Bacillati</taxon>
        <taxon>Bacillota</taxon>
        <taxon>Bacilli</taxon>
        <taxon>Bacillales</taxon>
        <taxon>Sporolactobacillaceae</taxon>
        <taxon>Sporolactobacillus</taxon>
    </lineage>
</organism>
<dbReference type="RefSeq" id="WP_010024079.1">
    <property type="nucleotide sequence ID" value="NZ_AFVQ02000070.1"/>
</dbReference>
<dbReference type="Proteomes" id="UP000035553">
    <property type="component" value="Unassembled WGS sequence"/>
</dbReference>
<dbReference type="AlphaFoldDB" id="A0A0U1QPW7"/>
<evidence type="ECO:0000313" key="3">
    <source>
        <dbReference type="Proteomes" id="UP000035553"/>
    </source>
</evidence>
<reference evidence="2 3" key="1">
    <citation type="journal article" date="2011" name="J. Bacteriol.">
        <title>Draft genome sequence of Sporolactobacillus inulinus strain CASD, an efficient D-lactic acid-producing bacterium with high-concentration lactate tolerance capability.</title>
        <authorList>
            <person name="Yu B."/>
            <person name="Su F."/>
            <person name="Wang L."/>
            <person name="Xu K."/>
            <person name="Zhao B."/>
            <person name="Xu P."/>
        </authorList>
    </citation>
    <scope>NUCLEOTIDE SEQUENCE [LARGE SCALE GENOMIC DNA]</scope>
    <source>
        <strain evidence="2 3">CASD</strain>
    </source>
</reference>
<name>A0A0U1QPW7_9BACL</name>
<sequence length="93" mass="10180">MSMTSTTGKRAAFISGLIWGGLLGATAVFFTAAPSGKKIVQQMQQESIALKGRSEDLFQVAKHKSIDLTHQLTAAARKDQEEKEQMIPIPKDY</sequence>
<protein>
    <recommendedName>
        <fullName evidence="4">General stress protein</fullName>
    </recommendedName>
</protein>
<evidence type="ECO:0008006" key="4">
    <source>
        <dbReference type="Google" id="ProtNLM"/>
    </source>
</evidence>
<keyword evidence="1" id="KW-0472">Membrane</keyword>
<keyword evidence="1" id="KW-1133">Transmembrane helix</keyword>
<feature type="transmembrane region" description="Helical" evidence="1">
    <location>
        <begin position="12"/>
        <end position="33"/>
    </location>
</feature>
<proteinExistence type="predicted"/>
<evidence type="ECO:0000256" key="1">
    <source>
        <dbReference type="SAM" id="Phobius"/>
    </source>
</evidence>
<dbReference type="OrthoDB" id="9943468at2"/>
<keyword evidence="3" id="KW-1185">Reference proteome</keyword>
<keyword evidence="1" id="KW-0812">Transmembrane</keyword>